<comment type="caution">
    <text evidence="2">The sequence shown here is derived from an EMBL/GenBank/DDBJ whole genome shotgun (WGS) entry which is preliminary data.</text>
</comment>
<organism evidence="2 3">
    <name type="scientific">Deinococcus lacus</name>
    <dbReference type="NCBI Taxonomy" id="392561"/>
    <lineage>
        <taxon>Bacteria</taxon>
        <taxon>Thermotogati</taxon>
        <taxon>Deinococcota</taxon>
        <taxon>Deinococci</taxon>
        <taxon>Deinococcales</taxon>
        <taxon>Deinococcaceae</taxon>
        <taxon>Deinococcus</taxon>
    </lineage>
</organism>
<dbReference type="SUPFAM" id="SSF53850">
    <property type="entry name" value="Periplasmic binding protein-like II"/>
    <property type="match status" value="1"/>
</dbReference>
<dbReference type="Proteomes" id="UP001596297">
    <property type="component" value="Unassembled WGS sequence"/>
</dbReference>
<dbReference type="EMBL" id="JBHSWD010000003">
    <property type="protein sequence ID" value="MFC6593078.1"/>
    <property type="molecule type" value="Genomic_DNA"/>
</dbReference>
<evidence type="ECO:0000313" key="2">
    <source>
        <dbReference type="EMBL" id="MFC6593078.1"/>
    </source>
</evidence>
<dbReference type="Gene3D" id="3.40.190.10">
    <property type="entry name" value="Periplasmic binding protein-like II"/>
    <property type="match status" value="1"/>
</dbReference>
<dbReference type="PANTHER" id="PTHR30290">
    <property type="entry name" value="PERIPLASMIC BINDING COMPONENT OF ABC TRANSPORTER"/>
    <property type="match status" value="1"/>
</dbReference>
<dbReference type="InterPro" id="IPR000914">
    <property type="entry name" value="SBP_5_dom"/>
</dbReference>
<keyword evidence="3" id="KW-1185">Reference proteome</keyword>
<dbReference type="PANTHER" id="PTHR30290:SF72">
    <property type="entry name" value="HTH-TYPE TRANSCRIPTIONAL REGULATOR SGRR"/>
    <property type="match status" value="1"/>
</dbReference>
<dbReference type="RefSeq" id="WP_380084171.1">
    <property type="nucleotide sequence ID" value="NZ_JBHSWD010000003.1"/>
</dbReference>
<protein>
    <submittedName>
        <fullName evidence="2">ABC transporter substrate-binding protein</fullName>
    </submittedName>
</protein>
<evidence type="ECO:0000313" key="3">
    <source>
        <dbReference type="Proteomes" id="UP001596297"/>
    </source>
</evidence>
<dbReference type="Gene3D" id="3.10.105.10">
    <property type="entry name" value="Dipeptide-binding Protein, Domain 3"/>
    <property type="match status" value="1"/>
</dbReference>
<dbReference type="Pfam" id="PF00496">
    <property type="entry name" value="SBP_bac_5"/>
    <property type="match status" value="1"/>
</dbReference>
<dbReference type="InterPro" id="IPR039424">
    <property type="entry name" value="SBP_5"/>
</dbReference>
<feature type="domain" description="Solute-binding protein family 5" evidence="1">
    <location>
        <begin position="17"/>
        <end position="153"/>
    </location>
</feature>
<evidence type="ECO:0000259" key="1">
    <source>
        <dbReference type="Pfam" id="PF00496"/>
    </source>
</evidence>
<gene>
    <name evidence="2" type="ORF">ACFP81_14385</name>
</gene>
<name>A0ABW1YHY0_9DEIO</name>
<reference evidence="3" key="1">
    <citation type="journal article" date="2019" name="Int. J. Syst. Evol. Microbiol.">
        <title>The Global Catalogue of Microorganisms (GCM) 10K type strain sequencing project: providing services to taxonomists for standard genome sequencing and annotation.</title>
        <authorList>
            <consortium name="The Broad Institute Genomics Platform"/>
            <consortium name="The Broad Institute Genome Sequencing Center for Infectious Disease"/>
            <person name="Wu L."/>
            <person name="Ma J."/>
        </authorList>
    </citation>
    <scope>NUCLEOTIDE SEQUENCE [LARGE SCALE GENOMIC DNA]</scope>
    <source>
        <strain evidence="3">CGMCC 1.15772</strain>
    </source>
</reference>
<accession>A0ABW1YHY0</accession>
<sequence length="345" mass="39477">MQVFDPLTRFDPATERLEAHLAHHWEVSEDGLRWTFYLRKGAAFHHGRVLDAGDVVYTLERLRRGAGWFLPDLVRVSSDHPYRVQLDLARPDAFLPRRLADTHALILPKDAPLRGDHLIGTGAFRWQAIPGGVRLSAHDHHFAGRPLIDEVELYRVEPLSEEPGLHVAGAQAQTVTDWQTEVGVHFLIWNAGQPATQNANLRAALRELHDIHRFWEETRPPWPLLTAQSFYPRRSAQREPYLHSDKRARALLAEAGPLPPLRLWVLNRPDAVPEAQWLARRAAEFGLQVDIHRYELHDDISRSTPADLTMMGEVSGPDEQLSFWTAMKQPELFFGGSFLKMCWPR</sequence>
<proteinExistence type="predicted"/>